<comment type="similarity">
    <text evidence="2">Belongs to the ku80 family.</text>
</comment>
<dbReference type="InterPro" id="IPR006164">
    <property type="entry name" value="DNA_bd_Ku70/Ku80"/>
</dbReference>
<keyword evidence="4" id="KW-0227">DNA damage</keyword>
<evidence type="ECO:0000256" key="11">
    <source>
        <dbReference type="ARBA" id="ARBA00023242"/>
    </source>
</evidence>
<dbReference type="GO" id="GO:0006310">
    <property type="term" value="P:DNA recombination"/>
    <property type="evidence" value="ECO:0007669"/>
    <property type="project" value="UniProtKB-KW"/>
</dbReference>
<keyword evidence="10" id="KW-0234">DNA repair</keyword>
<dbReference type="GO" id="GO:0006303">
    <property type="term" value="P:double-strand break repair via nonhomologous end joining"/>
    <property type="evidence" value="ECO:0000318"/>
    <property type="project" value="GO_Central"/>
</dbReference>
<dbReference type="GO" id="GO:0043564">
    <property type="term" value="C:Ku70:Ku80 complex"/>
    <property type="evidence" value="ECO:0000318"/>
    <property type="project" value="GO_Central"/>
</dbReference>
<dbReference type="Gene3D" id="2.40.290.10">
    <property type="match status" value="1"/>
</dbReference>
<evidence type="ECO:0000256" key="8">
    <source>
        <dbReference type="ARBA" id="ARBA00023125"/>
    </source>
</evidence>
<dbReference type="InterPro" id="IPR024193">
    <property type="entry name" value="Ku80"/>
</dbReference>
<dbReference type="eggNOG" id="KOG2326">
    <property type="taxonomic scope" value="Eukaryota"/>
</dbReference>
<feature type="compositionally biased region" description="Acidic residues" evidence="12">
    <location>
        <begin position="767"/>
        <end position="784"/>
    </location>
</feature>
<dbReference type="RefSeq" id="XP_001750285.1">
    <property type="nucleotide sequence ID" value="XM_001750233.1"/>
</dbReference>
<dbReference type="AlphaFoldDB" id="A9VC10"/>
<dbReference type="Proteomes" id="UP000001357">
    <property type="component" value="Unassembled WGS sequence"/>
</dbReference>
<comment type="subcellular location">
    <subcellularLocation>
        <location evidence="1">Nucleus</location>
    </subcellularLocation>
</comment>
<evidence type="ECO:0000259" key="13">
    <source>
        <dbReference type="SMART" id="SM00559"/>
    </source>
</evidence>
<dbReference type="GO" id="GO:0000723">
    <property type="term" value="P:telomere maintenance"/>
    <property type="evidence" value="ECO:0000318"/>
    <property type="project" value="GO_Central"/>
</dbReference>
<dbReference type="Gene3D" id="3.40.50.410">
    <property type="entry name" value="von Willebrand factor, type A domain"/>
    <property type="match status" value="1"/>
</dbReference>
<dbReference type="FunFam" id="1.25.40.240:FF:000004">
    <property type="entry name" value="KU80 protein, putative"/>
    <property type="match status" value="1"/>
</dbReference>
<evidence type="ECO:0000256" key="6">
    <source>
        <dbReference type="ARBA" id="ARBA00022806"/>
    </source>
</evidence>
<dbReference type="KEGG" id="mbr:MONBRDRAFT_29753"/>
<sequence>MTEYHVYCLDVGHAMALPQPKLRGFGSHLEAAVAALSYSIRNRVLLTPKHEVALVLFGAATTEHDLEDESVLVGFAAGLALLQQRQEALRSESKTKASKMQMRLHLFTNQTIVSTAGEDDGSDHASALINVAQDLKLESFVYGIQLSDDASLADASKATPSHTTLQDFGSRLGAQLYNFGEISDMLKLFRKRVVKPAAFNVNLRVANVEIPVSGYDIVKRATVSTFKKLSNQVEIDPSDGDSGKVQREVTYHLDDEMATEIQKDDRQRAYRYGSTLIPWPEEAESNPEYKVEMEKQLTTLYFAPAASIPRHVYMGDSVKLFIPKPGSEPAVAIALDALVAGMEKRRVVAIVAYVYNKRSSPKLGMLFPRQLVADEDEDEEEEEEDGEDQHEGSDGHGPATGSSLGSSVGASAVLDGKSRRQRALHFVLLPFQEDARHFGFPSLKSLINELHCQEQATPATASTGASNPNDLPDTPQAAMDAFVSALDLMNVPDDQTPSTLCIIKAHVSSAHSCWAWLLDEDGDPVEALEPEDTFNPAIQMYNLAVPHRVLHPGDQLPAIDPEIVKFIEPHPYLAKKMAAMTPKLTQLFPLKINEVKTSGKRNANDLFGDDDGSAVKDAKMLDTNAAANILAGVTQVGSSRPVEDYEELLQSQNFANLEAVSSQLADQIFRFVDLYMDGDLSKFVAMVEAMRRASKDHDATVYNAFLMELKDRLDSQCETGKAQHFTTALLQHNLGLITVEETNTGGVSQDQASSFLSQPEPSHEAMDDAPPEDDNADEDDLDDL</sequence>
<dbReference type="GO" id="GO:0005524">
    <property type="term" value="F:ATP binding"/>
    <property type="evidence" value="ECO:0007669"/>
    <property type="project" value="UniProtKB-KW"/>
</dbReference>
<dbReference type="FunCoup" id="A9VC10">
    <property type="interactions" value="1178"/>
</dbReference>
<keyword evidence="3" id="KW-0547">Nucleotide-binding</keyword>
<keyword evidence="8" id="KW-0238">DNA-binding</keyword>
<organism evidence="14 15">
    <name type="scientific">Monosiga brevicollis</name>
    <name type="common">Choanoflagellate</name>
    <dbReference type="NCBI Taxonomy" id="81824"/>
    <lineage>
        <taxon>Eukaryota</taxon>
        <taxon>Choanoflagellata</taxon>
        <taxon>Craspedida</taxon>
        <taxon>Salpingoecidae</taxon>
        <taxon>Monosiga</taxon>
    </lineage>
</organism>
<feature type="region of interest" description="Disordered" evidence="12">
    <location>
        <begin position="746"/>
        <end position="784"/>
    </location>
</feature>
<keyword evidence="15" id="KW-1185">Reference proteome</keyword>
<evidence type="ECO:0000256" key="9">
    <source>
        <dbReference type="ARBA" id="ARBA00023172"/>
    </source>
</evidence>
<dbReference type="Pfam" id="PF08785">
    <property type="entry name" value="Ku_PK_bind"/>
    <property type="match status" value="1"/>
</dbReference>
<proteinExistence type="inferred from homology"/>
<evidence type="ECO:0000256" key="4">
    <source>
        <dbReference type="ARBA" id="ARBA00022763"/>
    </source>
</evidence>
<evidence type="ECO:0000256" key="3">
    <source>
        <dbReference type="ARBA" id="ARBA00022741"/>
    </source>
</evidence>
<evidence type="ECO:0000256" key="5">
    <source>
        <dbReference type="ARBA" id="ARBA00022801"/>
    </source>
</evidence>
<protein>
    <recommendedName>
        <fullName evidence="13">Ku domain-containing protein</fullName>
    </recommendedName>
</protein>
<evidence type="ECO:0000256" key="2">
    <source>
        <dbReference type="ARBA" id="ARBA00007726"/>
    </source>
</evidence>
<dbReference type="OMA" id="RNDSIHY"/>
<dbReference type="Gene3D" id="1.10.1600.10">
    <property type="match status" value="1"/>
</dbReference>
<dbReference type="InterPro" id="IPR036465">
    <property type="entry name" value="vWFA_dom_sf"/>
</dbReference>
<evidence type="ECO:0000256" key="10">
    <source>
        <dbReference type="ARBA" id="ARBA00023204"/>
    </source>
</evidence>
<dbReference type="GO" id="GO:0016787">
    <property type="term" value="F:hydrolase activity"/>
    <property type="evidence" value="ECO:0007669"/>
    <property type="project" value="UniProtKB-KW"/>
</dbReference>
<keyword evidence="11" id="KW-0539">Nucleus</keyword>
<dbReference type="GO" id="GO:0004386">
    <property type="term" value="F:helicase activity"/>
    <property type="evidence" value="ECO:0007669"/>
    <property type="project" value="UniProtKB-KW"/>
</dbReference>
<dbReference type="STRING" id="81824.A9VC10"/>
<dbReference type="EMBL" id="CH991579">
    <property type="protein sequence ID" value="EDQ84944.1"/>
    <property type="molecule type" value="Genomic_DNA"/>
</dbReference>
<name>A9VC10_MONBE</name>
<feature type="domain" description="Ku" evidence="13">
    <location>
        <begin position="258"/>
        <end position="446"/>
    </location>
</feature>
<dbReference type="SUPFAM" id="SSF100939">
    <property type="entry name" value="SPOC domain-like"/>
    <property type="match status" value="1"/>
</dbReference>
<accession>A9VC10</accession>
<gene>
    <name evidence="14" type="ORF">MONBRDRAFT_29753</name>
</gene>
<reference evidence="14 15" key="1">
    <citation type="journal article" date="2008" name="Nature">
        <title>The genome of the choanoflagellate Monosiga brevicollis and the origin of metazoans.</title>
        <authorList>
            <consortium name="JGI Sequencing"/>
            <person name="King N."/>
            <person name="Westbrook M.J."/>
            <person name="Young S.L."/>
            <person name="Kuo A."/>
            <person name="Abedin M."/>
            <person name="Chapman J."/>
            <person name="Fairclough S."/>
            <person name="Hellsten U."/>
            <person name="Isogai Y."/>
            <person name="Letunic I."/>
            <person name="Marr M."/>
            <person name="Pincus D."/>
            <person name="Putnam N."/>
            <person name="Rokas A."/>
            <person name="Wright K.J."/>
            <person name="Zuzow R."/>
            <person name="Dirks W."/>
            <person name="Good M."/>
            <person name="Goodstein D."/>
            <person name="Lemons D."/>
            <person name="Li W."/>
            <person name="Lyons J.B."/>
            <person name="Morris A."/>
            <person name="Nichols S."/>
            <person name="Richter D.J."/>
            <person name="Salamov A."/>
            <person name="Bork P."/>
            <person name="Lim W.A."/>
            <person name="Manning G."/>
            <person name="Miller W.T."/>
            <person name="McGinnis W."/>
            <person name="Shapiro H."/>
            <person name="Tjian R."/>
            <person name="Grigoriev I.V."/>
            <person name="Rokhsar D."/>
        </authorList>
    </citation>
    <scope>NUCLEOTIDE SEQUENCE [LARGE SCALE GENOMIC DNA]</scope>
    <source>
        <strain evidence="15">MX1 / ATCC 50154</strain>
    </source>
</reference>
<dbReference type="Pfam" id="PF02735">
    <property type="entry name" value="Ku"/>
    <property type="match status" value="1"/>
</dbReference>
<feature type="region of interest" description="Disordered" evidence="12">
    <location>
        <begin position="373"/>
        <end position="409"/>
    </location>
</feature>
<dbReference type="InterPro" id="IPR016194">
    <property type="entry name" value="SPOC-like_C_dom_sf"/>
</dbReference>
<dbReference type="CDD" id="cd00873">
    <property type="entry name" value="KU80"/>
    <property type="match status" value="1"/>
</dbReference>
<dbReference type="InParanoid" id="A9VC10"/>
<evidence type="ECO:0000256" key="12">
    <source>
        <dbReference type="SAM" id="MobiDB-lite"/>
    </source>
</evidence>
<keyword evidence="9" id="KW-0233">DNA recombination</keyword>
<dbReference type="SUPFAM" id="SSF101420">
    <property type="entry name" value="C-terminal domain of Ku80"/>
    <property type="match status" value="1"/>
</dbReference>
<evidence type="ECO:0000313" key="15">
    <source>
        <dbReference type="Proteomes" id="UP000001357"/>
    </source>
</evidence>
<feature type="compositionally biased region" description="Polar residues" evidence="12">
    <location>
        <begin position="746"/>
        <end position="760"/>
    </location>
</feature>
<keyword evidence="6" id="KW-0347">Helicase</keyword>
<feature type="compositionally biased region" description="Acidic residues" evidence="12">
    <location>
        <begin position="373"/>
        <end position="388"/>
    </location>
</feature>
<dbReference type="GeneID" id="5895534"/>
<dbReference type="PANTHER" id="PTHR12604:SF4">
    <property type="entry name" value="X-RAY REPAIR CROSS-COMPLEMENTING PROTEIN 5"/>
    <property type="match status" value="1"/>
</dbReference>
<dbReference type="SUPFAM" id="SSF53300">
    <property type="entry name" value="vWA-like"/>
    <property type="match status" value="1"/>
</dbReference>
<dbReference type="GO" id="GO:0042162">
    <property type="term" value="F:telomeric DNA binding"/>
    <property type="evidence" value="ECO:0000318"/>
    <property type="project" value="GO_Central"/>
</dbReference>
<evidence type="ECO:0000313" key="14">
    <source>
        <dbReference type="EMBL" id="EDQ84944.1"/>
    </source>
</evidence>
<dbReference type="InterPro" id="IPR036494">
    <property type="entry name" value="Ku_C_sf"/>
</dbReference>
<dbReference type="InterPro" id="IPR014893">
    <property type="entry name" value="Ku_PK_bind"/>
</dbReference>
<keyword evidence="5" id="KW-0378">Hydrolase</keyword>
<dbReference type="PANTHER" id="PTHR12604">
    <property type="entry name" value="KU AUTOANTIGEN DNA HELICASE"/>
    <property type="match status" value="1"/>
</dbReference>
<keyword evidence="7" id="KW-0067">ATP-binding</keyword>
<dbReference type="Gene3D" id="1.25.40.240">
    <property type="entry name" value="Ku, C-terminal domain"/>
    <property type="match status" value="1"/>
</dbReference>
<evidence type="ECO:0000256" key="7">
    <source>
        <dbReference type="ARBA" id="ARBA00022840"/>
    </source>
</evidence>
<evidence type="ECO:0000256" key="1">
    <source>
        <dbReference type="ARBA" id="ARBA00004123"/>
    </source>
</evidence>
<dbReference type="SMART" id="SM00559">
    <property type="entry name" value="Ku78"/>
    <property type="match status" value="1"/>
</dbReference>
<dbReference type="GO" id="GO:0003684">
    <property type="term" value="F:damaged DNA binding"/>
    <property type="evidence" value="ECO:0007669"/>
    <property type="project" value="InterPro"/>
</dbReference>